<feature type="region of interest" description="Disordered" evidence="10">
    <location>
        <begin position="34"/>
        <end position="59"/>
    </location>
</feature>
<proteinExistence type="inferred from homology"/>
<keyword evidence="2 8" id="KW-0813">Transport</keyword>
<dbReference type="Gene3D" id="2.40.170.20">
    <property type="entry name" value="TonB-dependent receptor, beta-barrel domain"/>
    <property type="match status" value="1"/>
</dbReference>
<keyword evidence="11" id="KW-0732">Signal</keyword>
<dbReference type="InterPro" id="IPR037066">
    <property type="entry name" value="Plug_dom_sf"/>
</dbReference>
<comment type="subcellular location">
    <subcellularLocation>
        <location evidence="1 8">Cell outer membrane</location>
        <topology evidence="1 8">Multi-pass membrane protein</topology>
    </subcellularLocation>
</comment>
<dbReference type="Pfam" id="PF07715">
    <property type="entry name" value="Plug"/>
    <property type="match status" value="1"/>
</dbReference>
<sequence length="754" mass="82597">MKGYSYNRKRWSGSVSQGIVIAVCLAFAATPGFSQQPEPEARPLEEQNGTSGVAGEEPIRMEEVAVTATRSEESIAAIPGAVTVITRKQIEEQATLSRDPAEALGKLVPGLAPGNQSLSSFGQTLRGRNVLVLIDGVPQISLRNAFRDLTAIDLSAVERIEVIRGATAIYGEGASGGIVNIITRRPGEGKTRFTTELGVNTSLSHLHLKDSLGGRIRQEVSGGRGRFDYTLSGSFERTSGFFDAEGDRIPPELLSAQGGLSDLNTYDLFGKFGLDLGPQRLQLTVNRYHARQDTDDATDPAVNAFPPRTVKARAREGLVLADQPETENTVVSLDYDRADLFGSRLHSQLFFRDYLTRFFPSDARASARLGNSIIQSWVESEKIGGRLDIETPLPLPRVTAPTLLWGVDYTDEEAFQPVAIMDPAAFDNSGGLVFIKTGERMWVPPMTRRNLALFGQMEWAATERWLLRAGLRHEWIGIRVDEFTTLEGNTIPGGDIDFSATVFNTGAVFYATDPVSLFVSFSQGFSVPDVGLILRSAPPGFSLESSLLEPIKVDQYEVGARGTWPRIQSSVSAFLSKSDLGITTTGGPTLFNITTVRTPEEIWGVEGVIDLQPFERWSLGGTASWIAGENDPDRDGNFTDMNGFRIPPLKLTAYVEHDTLPRLRWRNRLQILYVGSRDPGLGERAFGGRAVNNYATADWTSSMAVGPGDLRFGIENLFNRQYFTTVSQLLRTGRNDSFTAARGATLHLAYTMTY</sequence>
<evidence type="ECO:0000256" key="2">
    <source>
        <dbReference type="ARBA" id="ARBA00022448"/>
    </source>
</evidence>
<dbReference type="Pfam" id="PF00593">
    <property type="entry name" value="TonB_dep_Rec_b-barrel"/>
    <property type="match status" value="1"/>
</dbReference>
<dbReference type="RefSeq" id="WP_168063514.1">
    <property type="nucleotide sequence ID" value="NZ_VTOW01000008.1"/>
</dbReference>
<dbReference type="SUPFAM" id="SSF56935">
    <property type="entry name" value="Porins"/>
    <property type="match status" value="1"/>
</dbReference>
<dbReference type="InterPro" id="IPR036942">
    <property type="entry name" value="Beta-barrel_TonB_sf"/>
</dbReference>
<evidence type="ECO:0000256" key="5">
    <source>
        <dbReference type="ARBA" id="ARBA00023077"/>
    </source>
</evidence>
<dbReference type="EMBL" id="VTOW01000008">
    <property type="protein sequence ID" value="NKE73554.1"/>
    <property type="molecule type" value="Genomic_DNA"/>
</dbReference>
<comment type="similarity">
    <text evidence="8 9">Belongs to the TonB-dependent receptor family.</text>
</comment>
<organism evidence="14 15">
    <name type="scientific">Candidatus Manganitrophus noduliformans</name>
    <dbReference type="NCBI Taxonomy" id="2606439"/>
    <lineage>
        <taxon>Bacteria</taxon>
        <taxon>Pseudomonadati</taxon>
        <taxon>Nitrospirota</taxon>
        <taxon>Nitrospiria</taxon>
        <taxon>Candidatus Troglogloeales</taxon>
        <taxon>Candidatus Manganitrophaceae</taxon>
        <taxon>Candidatus Manganitrophus</taxon>
    </lineage>
</organism>
<evidence type="ECO:0000256" key="1">
    <source>
        <dbReference type="ARBA" id="ARBA00004571"/>
    </source>
</evidence>
<comment type="caution">
    <text evidence="14">The sequence shown here is derived from an EMBL/GenBank/DDBJ whole genome shotgun (WGS) entry which is preliminary data.</text>
</comment>
<dbReference type="Proteomes" id="UP000534783">
    <property type="component" value="Unassembled WGS sequence"/>
</dbReference>
<evidence type="ECO:0000259" key="13">
    <source>
        <dbReference type="Pfam" id="PF07715"/>
    </source>
</evidence>
<dbReference type="InterPro" id="IPR012910">
    <property type="entry name" value="Plug_dom"/>
</dbReference>
<dbReference type="InterPro" id="IPR000531">
    <property type="entry name" value="Beta-barrel_TonB"/>
</dbReference>
<feature type="domain" description="TonB-dependent receptor plug" evidence="13">
    <location>
        <begin position="77"/>
        <end position="178"/>
    </location>
</feature>
<dbReference type="PROSITE" id="PS52016">
    <property type="entry name" value="TONB_DEPENDENT_REC_3"/>
    <property type="match status" value="1"/>
</dbReference>
<keyword evidence="5 9" id="KW-0798">TonB box</keyword>
<name>A0A7X6IDM4_9BACT</name>
<feature type="signal peptide" evidence="11">
    <location>
        <begin position="1"/>
        <end position="28"/>
    </location>
</feature>
<dbReference type="CDD" id="cd01347">
    <property type="entry name" value="ligand_gated_channel"/>
    <property type="match status" value="1"/>
</dbReference>
<keyword evidence="7 8" id="KW-0998">Cell outer membrane</keyword>
<evidence type="ECO:0000256" key="10">
    <source>
        <dbReference type="SAM" id="MobiDB-lite"/>
    </source>
</evidence>
<feature type="domain" description="TonB-dependent receptor-like beta-barrel" evidence="12">
    <location>
        <begin position="272"/>
        <end position="717"/>
    </location>
</feature>
<evidence type="ECO:0000256" key="3">
    <source>
        <dbReference type="ARBA" id="ARBA00022452"/>
    </source>
</evidence>
<evidence type="ECO:0000256" key="4">
    <source>
        <dbReference type="ARBA" id="ARBA00022692"/>
    </source>
</evidence>
<keyword evidence="3 8" id="KW-1134">Transmembrane beta strand</keyword>
<dbReference type="GO" id="GO:0015344">
    <property type="term" value="F:siderophore uptake transmembrane transporter activity"/>
    <property type="evidence" value="ECO:0007669"/>
    <property type="project" value="TreeGrafter"/>
</dbReference>
<keyword evidence="15" id="KW-1185">Reference proteome</keyword>
<keyword evidence="4 8" id="KW-0812">Transmembrane</keyword>
<protein>
    <submittedName>
        <fullName evidence="14">TonB-dependent receptor</fullName>
    </submittedName>
</protein>
<evidence type="ECO:0000313" key="15">
    <source>
        <dbReference type="Proteomes" id="UP000534783"/>
    </source>
</evidence>
<dbReference type="PANTHER" id="PTHR30069:SF42">
    <property type="entry name" value="FERRIC AEROBACTIN RECEPTOR"/>
    <property type="match status" value="1"/>
</dbReference>
<evidence type="ECO:0000256" key="6">
    <source>
        <dbReference type="ARBA" id="ARBA00023136"/>
    </source>
</evidence>
<gene>
    <name evidence="14" type="ORF">MNODULE_22595</name>
</gene>
<dbReference type="Gene3D" id="2.170.130.10">
    <property type="entry name" value="TonB-dependent receptor, plug domain"/>
    <property type="match status" value="1"/>
</dbReference>
<evidence type="ECO:0000259" key="12">
    <source>
        <dbReference type="Pfam" id="PF00593"/>
    </source>
</evidence>
<dbReference type="PANTHER" id="PTHR30069">
    <property type="entry name" value="TONB-DEPENDENT OUTER MEMBRANE RECEPTOR"/>
    <property type="match status" value="1"/>
</dbReference>
<keyword evidence="14" id="KW-0675">Receptor</keyword>
<dbReference type="GO" id="GO:0009279">
    <property type="term" value="C:cell outer membrane"/>
    <property type="evidence" value="ECO:0007669"/>
    <property type="project" value="UniProtKB-SubCell"/>
</dbReference>
<dbReference type="AlphaFoldDB" id="A0A7X6IDM4"/>
<dbReference type="InterPro" id="IPR039426">
    <property type="entry name" value="TonB-dep_rcpt-like"/>
</dbReference>
<reference evidence="14 15" key="1">
    <citation type="journal article" date="2020" name="Nature">
        <title>Bacterial chemolithoautotrophy via manganese oxidation.</title>
        <authorList>
            <person name="Yu H."/>
            <person name="Leadbetter J.R."/>
        </authorList>
    </citation>
    <scope>NUCLEOTIDE SEQUENCE [LARGE SCALE GENOMIC DNA]</scope>
    <source>
        <strain evidence="14 15">Mn-1</strain>
    </source>
</reference>
<evidence type="ECO:0000256" key="11">
    <source>
        <dbReference type="SAM" id="SignalP"/>
    </source>
</evidence>
<evidence type="ECO:0000256" key="9">
    <source>
        <dbReference type="RuleBase" id="RU003357"/>
    </source>
</evidence>
<evidence type="ECO:0000256" key="7">
    <source>
        <dbReference type="ARBA" id="ARBA00023237"/>
    </source>
</evidence>
<feature type="chain" id="PRO_5031498982" evidence="11">
    <location>
        <begin position="29"/>
        <end position="754"/>
    </location>
</feature>
<keyword evidence="6 8" id="KW-0472">Membrane</keyword>
<accession>A0A7X6IDM4</accession>
<dbReference type="GO" id="GO:0044718">
    <property type="term" value="P:siderophore transmembrane transport"/>
    <property type="evidence" value="ECO:0007669"/>
    <property type="project" value="TreeGrafter"/>
</dbReference>
<evidence type="ECO:0000256" key="8">
    <source>
        <dbReference type="PROSITE-ProRule" id="PRU01360"/>
    </source>
</evidence>
<evidence type="ECO:0000313" key="14">
    <source>
        <dbReference type="EMBL" id="NKE73554.1"/>
    </source>
</evidence>